<keyword evidence="2" id="KW-1185">Reference proteome</keyword>
<evidence type="ECO:0000313" key="1">
    <source>
        <dbReference type="EMBL" id="KZS05512.1"/>
    </source>
</evidence>
<dbReference type="EMBL" id="LRGB01002914">
    <property type="protein sequence ID" value="KZS05512.1"/>
    <property type="molecule type" value="Genomic_DNA"/>
</dbReference>
<dbReference type="AlphaFoldDB" id="A0A164MZC2"/>
<reference evidence="1 2" key="1">
    <citation type="submission" date="2016-03" db="EMBL/GenBank/DDBJ databases">
        <title>EvidentialGene: Evidence-directed Construction of Genes on Genomes.</title>
        <authorList>
            <person name="Gilbert D.G."/>
            <person name="Choi J.-H."/>
            <person name="Mockaitis K."/>
            <person name="Colbourne J."/>
            <person name="Pfrender M."/>
        </authorList>
    </citation>
    <scope>NUCLEOTIDE SEQUENCE [LARGE SCALE GENOMIC DNA]</scope>
    <source>
        <strain evidence="1 2">Xinb3</strain>
        <tissue evidence="1">Complete organism</tissue>
    </source>
</reference>
<protein>
    <submittedName>
        <fullName evidence="1">Uncharacterized protein</fullName>
    </submittedName>
</protein>
<accession>A0A164MZC2</accession>
<proteinExistence type="predicted"/>
<dbReference type="Proteomes" id="UP000076858">
    <property type="component" value="Unassembled WGS sequence"/>
</dbReference>
<name>A0A164MZC2_9CRUS</name>
<evidence type="ECO:0000313" key="2">
    <source>
        <dbReference type="Proteomes" id="UP000076858"/>
    </source>
</evidence>
<sequence length="116" mass="13370">MVVRRDVIIEEPINLSESQATEEQWSMLSMNMTTMKIGPNPLEKPERVDPITPLIHNRGQRKKNSLEVFMEEDNQRMENEEIGVAHSPSPTTENVEKLGAAHIFQAEYINDHHHRA</sequence>
<gene>
    <name evidence="1" type="ORF">APZ42_031287</name>
</gene>
<comment type="caution">
    <text evidence="1">The sequence shown here is derived from an EMBL/GenBank/DDBJ whole genome shotgun (WGS) entry which is preliminary data.</text>
</comment>
<organism evidence="1 2">
    <name type="scientific">Daphnia magna</name>
    <dbReference type="NCBI Taxonomy" id="35525"/>
    <lineage>
        <taxon>Eukaryota</taxon>
        <taxon>Metazoa</taxon>
        <taxon>Ecdysozoa</taxon>
        <taxon>Arthropoda</taxon>
        <taxon>Crustacea</taxon>
        <taxon>Branchiopoda</taxon>
        <taxon>Diplostraca</taxon>
        <taxon>Cladocera</taxon>
        <taxon>Anomopoda</taxon>
        <taxon>Daphniidae</taxon>
        <taxon>Daphnia</taxon>
    </lineage>
</organism>